<proteinExistence type="predicted"/>
<dbReference type="InterPro" id="IPR007332">
    <property type="entry name" value="DUF411"/>
</dbReference>
<accession>A0ABV7KZ16</accession>
<dbReference type="RefSeq" id="WP_379899568.1">
    <property type="nucleotide sequence ID" value="NZ_JBHRTR010000023.1"/>
</dbReference>
<protein>
    <submittedName>
        <fullName evidence="2">DUF411 domain-containing protein</fullName>
    </submittedName>
</protein>
<gene>
    <name evidence="2" type="ORF">ACFOGJ_09175</name>
</gene>
<keyword evidence="3" id="KW-1185">Reference proteome</keyword>
<dbReference type="Proteomes" id="UP001595528">
    <property type="component" value="Unassembled WGS sequence"/>
</dbReference>
<name>A0ABV7KZ16_9PROT</name>
<evidence type="ECO:0000313" key="2">
    <source>
        <dbReference type="EMBL" id="MFC3227400.1"/>
    </source>
</evidence>
<organism evidence="2 3">
    <name type="scientific">Marinibaculum pumilum</name>
    <dbReference type="NCBI Taxonomy" id="1766165"/>
    <lineage>
        <taxon>Bacteria</taxon>
        <taxon>Pseudomonadati</taxon>
        <taxon>Pseudomonadota</taxon>
        <taxon>Alphaproteobacteria</taxon>
        <taxon>Rhodospirillales</taxon>
        <taxon>Rhodospirillaceae</taxon>
        <taxon>Marinibaculum</taxon>
    </lineage>
</organism>
<dbReference type="EMBL" id="JBHRTR010000023">
    <property type="protein sequence ID" value="MFC3227400.1"/>
    <property type="molecule type" value="Genomic_DNA"/>
</dbReference>
<reference evidence="3" key="1">
    <citation type="journal article" date="2019" name="Int. J. Syst. Evol. Microbiol.">
        <title>The Global Catalogue of Microorganisms (GCM) 10K type strain sequencing project: providing services to taxonomists for standard genome sequencing and annotation.</title>
        <authorList>
            <consortium name="The Broad Institute Genomics Platform"/>
            <consortium name="The Broad Institute Genome Sequencing Center for Infectious Disease"/>
            <person name="Wu L."/>
            <person name="Ma J."/>
        </authorList>
    </citation>
    <scope>NUCLEOTIDE SEQUENCE [LARGE SCALE GENOMIC DNA]</scope>
    <source>
        <strain evidence="3">KCTC 42964</strain>
    </source>
</reference>
<feature type="chain" id="PRO_5046752030" evidence="1">
    <location>
        <begin position="30"/>
        <end position="152"/>
    </location>
</feature>
<feature type="signal peptide" evidence="1">
    <location>
        <begin position="1"/>
        <end position="29"/>
    </location>
</feature>
<evidence type="ECO:0000256" key="1">
    <source>
        <dbReference type="SAM" id="SignalP"/>
    </source>
</evidence>
<comment type="caution">
    <text evidence="2">The sequence shown here is derived from an EMBL/GenBank/DDBJ whole genome shotgun (WGS) entry which is preliminary data.</text>
</comment>
<dbReference type="Pfam" id="PF04214">
    <property type="entry name" value="DUF411"/>
    <property type="match status" value="1"/>
</dbReference>
<evidence type="ECO:0000313" key="3">
    <source>
        <dbReference type="Proteomes" id="UP001595528"/>
    </source>
</evidence>
<keyword evidence="1" id="KW-0732">Signal</keyword>
<sequence length="152" mass="16357">MRRRRFLMLAGAVATLPAAWLSFPAPSSAGMPVLEVYKTPWCGCCGAWVEHMRMAGFASRVTEQEDLQPLKARLGVPPALQSCHTALADGYVVEGHVPAADVARLLRLRPDAFGLAVPGMPIGSPGMETGAPAQRYDVILFSARGEEVFARH</sequence>